<evidence type="ECO:0000256" key="2">
    <source>
        <dbReference type="ARBA" id="ARBA00010792"/>
    </source>
</evidence>
<sequence length="214" mass="24645">MDALLALFLTYIDFAPLVLFILLLLAGCLLPISIDLLLIVTVYLSFPPYYPHPKLLLATFVIGTILGAWIEYWIGRKLGRKLLKLKIFKKLLPEKRLDKMRLFYKKHGFVAMLVARFLPFGGRSCAFFSSGLSRVPFLQFAIKDAIACIIWFFTLYSLLYSIGTNKEKILELQQFFHIVIISLFSLAGICFFWYKRAGKKKISQDENPSVDQED</sequence>
<dbReference type="InterPro" id="IPR032818">
    <property type="entry name" value="DedA-like"/>
</dbReference>
<dbReference type="PANTHER" id="PTHR30353">
    <property type="entry name" value="INNER MEMBRANE PROTEIN DEDA-RELATED"/>
    <property type="match status" value="1"/>
</dbReference>
<feature type="transmembrane region" description="Helical" evidence="7">
    <location>
        <begin position="140"/>
        <end position="163"/>
    </location>
</feature>
<protein>
    <recommendedName>
        <fullName evidence="8">VTT domain-containing protein</fullName>
    </recommendedName>
</protein>
<feature type="transmembrane region" description="Helical" evidence="7">
    <location>
        <begin position="109"/>
        <end position="128"/>
    </location>
</feature>
<keyword evidence="5 7" id="KW-1133">Transmembrane helix</keyword>
<feature type="domain" description="VTT" evidence="8">
    <location>
        <begin position="35"/>
        <end position="160"/>
    </location>
</feature>
<evidence type="ECO:0000256" key="5">
    <source>
        <dbReference type="ARBA" id="ARBA00022989"/>
    </source>
</evidence>
<dbReference type="AlphaFoldDB" id="A0A2A4X0R4"/>
<feature type="transmembrane region" description="Helical" evidence="7">
    <location>
        <begin position="55"/>
        <end position="74"/>
    </location>
</feature>
<keyword evidence="3 7" id="KW-1003">Cell membrane</keyword>
<name>A0A2A4X0R4_UNCAE</name>
<keyword evidence="4 7" id="KW-0812">Transmembrane</keyword>
<comment type="similarity">
    <text evidence="2 7">Belongs to the DedA family.</text>
</comment>
<dbReference type="PANTHER" id="PTHR30353:SF15">
    <property type="entry name" value="INNER MEMBRANE PROTEIN YABI"/>
    <property type="match status" value="1"/>
</dbReference>
<evidence type="ECO:0000256" key="4">
    <source>
        <dbReference type="ARBA" id="ARBA00022692"/>
    </source>
</evidence>
<comment type="subcellular location">
    <subcellularLocation>
        <location evidence="1 7">Cell membrane</location>
        <topology evidence="1 7">Multi-pass membrane protein</topology>
    </subcellularLocation>
</comment>
<keyword evidence="6 7" id="KW-0472">Membrane</keyword>
<dbReference type="Pfam" id="PF09335">
    <property type="entry name" value="VTT_dom"/>
    <property type="match status" value="1"/>
</dbReference>
<dbReference type="GO" id="GO:0005886">
    <property type="term" value="C:plasma membrane"/>
    <property type="evidence" value="ECO:0007669"/>
    <property type="project" value="UniProtKB-SubCell"/>
</dbReference>
<evidence type="ECO:0000259" key="8">
    <source>
        <dbReference type="Pfam" id="PF09335"/>
    </source>
</evidence>
<accession>A0A2A4X0R4</accession>
<dbReference type="Proteomes" id="UP000218775">
    <property type="component" value="Unassembled WGS sequence"/>
</dbReference>
<feature type="transmembrane region" description="Helical" evidence="7">
    <location>
        <begin position="175"/>
        <end position="194"/>
    </location>
</feature>
<gene>
    <name evidence="9" type="ORF">COB21_04860</name>
</gene>
<dbReference type="EMBL" id="NVUK01000034">
    <property type="protein sequence ID" value="PCI76084.1"/>
    <property type="molecule type" value="Genomic_DNA"/>
</dbReference>
<evidence type="ECO:0000256" key="1">
    <source>
        <dbReference type="ARBA" id="ARBA00004651"/>
    </source>
</evidence>
<organism evidence="9 10">
    <name type="scientific">Aerophobetes bacterium</name>
    <dbReference type="NCBI Taxonomy" id="2030807"/>
    <lineage>
        <taxon>Bacteria</taxon>
        <taxon>Candidatus Aerophobota</taxon>
    </lineage>
</organism>
<evidence type="ECO:0000313" key="10">
    <source>
        <dbReference type="Proteomes" id="UP000218775"/>
    </source>
</evidence>
<evidence type="ECO:0000256" key="6">
    <source>
        <dbReference type="ARBA" id="ARBA00023136"/>
    </source>
</evidence>
<evidence type="ECO:0000313" key="9">
    <source>
        <dbReference type="EMBL" id="PCI76084.1"/>
    </source>
</evidence>
<proteinExistence type="inferred from homology"/>
<dbReference type="InterPro" id="IPR032816">
    <property type="entry name" value="VTT_dom"/>
</dbReference>
<reference evidence="10" key="1">
    <citation type="submission" date="2017-08" db="EMBL/GenBank/DDBJ databases">
        <title>A dynamic microbial community with high functional redundancy inhabits the cold, oxic subseafloor aquifer.</title>
        <authorList>
            <person name="Tully B.J."/>
            <person name="Wheat C.G."/>
            <person name="Glazer B.T."/>
            <person name="Huber J.A."/>
        </authorList>
    </citation>
    <scope>NUCLEOTIDE SEQUENCE [LARGE SCALE GENOMIC DNA]</scope>
</reference>
<feature type="transmembrane region" description="Helical" evidence="7">
    <location>
        <begin position="14"/>
        <end position="43"/>
    </location>
</feature>
<evidence type="ECO:0000256" key="3">
    <source>
        <dbReference type="ARBA" id="ARBA00022475"/>
    </source>
</evidence>
<evidence type="ECO:0000256" key="7">
    <source>
        <dbReference type="RuleBase" id="RU367016"/>
    </source>
</evidence>
<comment type="caution">
    <text evidence="9">The sequence shown here is derived from an EMBL/GenBank/DDBJ whole genome shotgun (WGS) entry which is preliminary data.</text>
</comment>